<gene>
    <name evidence="7" type="ORF">EZS28_021270</name>
</gene>
<organism evidence="7 8">
    <name type="scientific">Streblomastix strix</name>
    <dbReference type="NCBI Taxonomy" id="222440"/>
    <lineage>
        <taxon>Eukaryota</taxon>
        <taxon>Metamonada</taxon>
        <taxon>Preaxostyla</taxon>
        <taxon>Oxymonadida</taxon>
        <taxon>Streblomastigidae</taxon>
        <taxon>Streblomastix</taxon>
    </lineage>
</organism>
<dbReference type="PROSITE" id="PS00108">
    <property type="entry name" value="PROTEIN_KINASE_ST"/>
    <property type="match status" value="1"/>
</dbReference>
<evidence type="ECO:0000313" key="7">
    <source>
        <dbReference type="EMBL" id="KAA6383202.1"/>
    </source>
</evidence>
<evidence type="ECO:0000256" key="3">
    <source>
        <dbReference type="ARBA" id="ARBA00022840"/>
    </source>
</evidence>
<keyword evidence="5" id="KW-0418">Kinase</keyword>
<reference evidence="7 8" key="1">
    <citation type="submission" date="2019-03" db="EMBL/GenBank/DDBJ databases">
        <title>Single cell metagenomics reveals metabolic interactions within the superorganism composed of flagellate Streblomastix strix and complex community of Bacteroidetes bacteria on its surface.</title>
        <authorList>
            <person name="Treitli S.C."/>
            <person name="Kolisko M."/>
            <person name="Husnik F."/>
            <person name="Keeling P."/>
            <person name="Hampl V."/>
        </authorList>
    </citation>
    <scope>NUCLEOTIDE SEQUENCE [LARGE SCALE GENOMIC DNA]</scope>
    <source>
        <strain evidence="7">ST1C</strain>
    </source>
</reference>
<name>A0A5J4VKU8_9EUKA</name>
<comment type="caution">
    <text evidence="7">The sequence shown here is derived from an EMBL/GenBank/DDBJ whole genome shotgun (WGS) entry which is preliminary data.</text>
</comment>
<dbReference type="OrthoDB" id="5979581at2759"/>
<keyword evidence="5" id="KW-0723">Serine/threonine-protein kinase</keyword>
<dbReference type="AlphaFoldDB" id="A0A5J4VKU8"/>
<dbReference type="InterPro" id="IPR011009">
    <property type="entry name" value="Kinase-like_dom_sf"/>
</dbReference>
<dbReference type="SUPFAM" id="SSF56112">
    <property type="entry name" value="Protein kinase-like (PK-like)"/>
    <property type="match status" value="1"/>
</dbReference>
<comment type="similarity">
    <text evidence="5">Belongs to the protein kinase superfamily.</text>
</comment>
<feature type="binding site" evidence="4">
    <location>
        <position position="53"/>
    </location>
    <ligand>
        <name>ATP</name>
        <dbReference type="ChEBI" id="CHEBI:30616"/>
    </ligand>
</feature>
<evidence type="ECO:0000256" key="1">
    <source>
        <dbReference type="ARBA" id="ARBA00012513"/>
    </source>
</evidence>
<dbReference type="InterPro" id="IPR000719">
    <property type="entry name" value="Prot_kinase_dom"/>
</dbReference>
<evidence type="ECO:0000313" key="8">
    <source>
        <dbReference type="Proteomes" id="UP000324800"/>
    </source>
</evidence>
<dbReference type="EMBL" id="SNRW01006375">
    <property type="protein sequence ID" value="KAA6383202.1"/>
    <property type="molecule type" value="Genomic_DNA"/>
</dbReference>
<dbReference type="InterPro" id="IPR017441">
    <property type="entry name" value="Protein_kinase_ATP_BS"/>
</dbReference>
<evidence type="ECO:0000256" key="4">
    <source>
        <dbReference type="PROSITE-ProRule" id="PRU10141"/>
    </source>
</evidence>
<evidence type="ECO:0000256" key="5">
    <source>
        <dbReference type="RuleBase" id="RU000304"/>
    </source>
</evidence>
<dbReference type="Pfam" id="PF00069">
    <property type="entry name" value="Pkinase"/>
    <property type="match status" value="1"/>
</dbReference>
<dbReference type="InterPro" id="IPR050235">
    <property type="entry name" value="CK1_Ser-Thr_kinase"/>
</dbReference>
<dbReference type="PANTHER" id="PTHR11909">
    <property type="entry name" value="CASEIN KINASE-RELATED"/>
    <property type="match status" value="1"/>
</dbReference>
<evidence type="ECO:0000256" key="2">
    <source>
        <dbReference type="ARBA" id="ARBA00022741"/>
    </source>
</evidence>
<dbReference type="PROSITE" id="PS50011">
    <property type="entry name" value="PROTEIN_KINASE_DOM"/>
    <property type="match status" value="1"/>
</dbReference>
<evidence type="ECO:0000259" key="6">
    <source>
        <dbReference type="PROSITE" id="PS50011"/>
    </source>
</evidence>
<feature type="domain" description="Protein kinase" evidence="6">
    <location>
        <begin position="22"/>
        <end position="262"/>
    </location>
</feature>
<dbReference type="PROSITE" id="PS00107">
    <property type="entry name" value="PROTEIN_KINASE_ATP"/>
    <property type="match status" value="1"/>
</dbReference>
<dbReference type="Gene3D" id="1.10.510.10">
    <property type="entry name" value="Transferase(Phosphotransferase) domain 1"/>
    <property type="match status" value="1"/>
</dbReference>
<protein>
    <recommendedName>
        <fullName evidence="1">non-specific serine/threonine protein kinase</fullName>
        <ecNumber evidence="1">2.7.11.1</ecNumber>
    </recommendedName>
</protein>
<accession>A0A5J4VKU8</accession>
<dbReference type="Proteomes" id="UP000324800">
    <property type="component" value="Unassembled WGS sequence"/>
</dbReference>
<dbReference type="GO" id="GO:0004674">
    <property type="term" value="F:protein serine/threonine kinase activity"/>
    <property type="evidence" value="ECO:0007669"/>
    <property type="project" value="UniProtKB-KW"/>
</dbReference>
<keyword evidence="3 4" id="KW-0067">ATP-binding</keyword>
<dbReference type="SMART" id="SM00220">
    <property type="entry name" value="S_TKc"/>
    <property type="match status" value="1"/>
</dbReference>
<sequence length="262" mass="29666">MNVPPPVVTVDLSLGERIGQHYILINQIGAGAFGAIFSVKYEHGNIKKKLAVKFEEGLGQIAFLHNEIVVLKSLAGTKHFAKYYQQGIHKKYRYVVMELLGPSLIEVVNRQKPYKFTLSQVLKFGIQGIESLSSIHAQGFVHRDVKPGNFVIGNTVETSGIFYLIDFGLCKRLQIKDGIVTKPPQNGNFRGTMRYASIQAHKMEELGRNDDLMSLFYVMIEFYVGKLPWKKCIDSKKTFVKVIYSQINFQSSSQKLKDTQQV</sequence>
<proteinExistence type="inferred from homology"/>
<dbReference type="EC" id="2.7.11.1" evidence="1"/>
<dbReference type="InterPro" id="IPR008271">
    <property type="entry name" value="Ser/Thr_kinase_AS"/>
</dbReference>
<keyword evidence="5" id="KW-0808">Transferase</keyword>
<keyword evidence="2 4" id="KW-0547">Nucleotide-binding</keyword>
<dbReference type="GO" id="GO:0005524">
    <property type="term" value="F:ATP binding"/>
    <property type="evidence" value="ECO:0007669"/>
    <property type="project" value="UniProtKB-UniRule"/>
</dbReference>